<evidence type="ECO:0000256" key="1">
    <source>
        <dbReference type="SAM" id="MobiDB-lite"/>
    </source>
</evidence>
<name>A0A1B6KVE5_9HEMI</name>
<reference evidence="2" key="1">
    <citation type="submission" date="2015-11" db="EMBL/GenBank/DDBJ databases">
        <title>De novo transcriptome assembly of four potential Pierce s Disease insect vectors from Arizona vineyards.</title>
        <authorList>
            <person name="Tassone E.E."/>
        </authorList>
    </citation>
    <scope>NUCLEOTIDE SEQUENCE</scope>
</reference>
<evidence type="ECO:0008006" key="3">
    <source>
        <dbReference type="Google" id="ProtNLM"/>
    </source>
</evidence>
<accession>A0A1B6KVE5</accession>
<dbReference type="InterPro" id="IPR000238">
    <property type="entry name" value="RbfA"/>
</dbReference>
<dbReference type="PANTHER" id="PTHR14725:SF0">
    <property type="entry name" value="RIBOSOME-BINDING FACTOR A, MITOCHONDRIAL-RELATED"/>
    <property type="match status" value="1"/>
</dbReference>
<dbReference type="InterPro" id="IPR023799">
    <property type="entry name" value="RbfA_dom_sf"/>
</dbReference>
<sequence>MYSFGMAMLFANHGKLLNCLFMNSTRKLSLNCAPEMNKYVSREANMLSKLIGMPKKRRKTYFDGTTVPSGGGKLNMDGGIKSSKENSRRIAVLNTLFMKYISDLLVTGNIAEDVLGKGLEISRVAMTSNFNQLNVFWGTNNEENSAALEKVLPQVGFTLRHELSQLRVMGVVPRIVFMKDKQLSSAMKVDHLLSVADFGEDHEPIPLGSEFKNAVPVGDMISQTVKDDADKDESTETEEQAQLGEVMPVMRQDIFNLDHDSIMRKVTKSLHKSRALHRFQPNLEIDCKGLEPNWGQVPVEKMTKQERKEALSKFILERKVIQEKQRRNKYNSELNVFSNDSRGTADEDDYDSEDFETQHFIEEFVEEEKYKEKN</sequence>
<feature type="compositionally biased region" description="Polar residues" evidence="1">
    <location>
        <begin position="332"/>
        <end position="342"/>
    </location>
</feature>
<dbReference type="InterPro" id="IPR015946">
    <property type="entry name" value="KH_dom-like_a/b"/>
</dbReference>
<feature type="region of interest" description="Disordered" evidence="1">
    <location>
        <begin position="332"/>
        <end position="352"/>
    </location>
</feature>
<dbReference type="AlphaFoldDB" id="A0A1B6KVE5"/>
<dbReference type="InterPro" id="IPR039212">
    <property type="entry name" value="RBFA_mitochondrial"/>
</dbReference>
<proteinExistence type="predicted"/>
<dbReference type="SUPFAM" id="SSF89919">
    <property type="entry name" value="Ribosome-binding factor A, RbfA"/>
    <property type="match status" value="1"/>
</dbReference>
<gene>
    <name evidence="2" type="ORF">g.16034</name>
</gene>
<dbReference type="Pfam" id="PF02033">
    <property type="entry name" value="RBFA"/>
    <property type="match status" value="1"/>
</dbReference>
<evidence type="ECO:0000313" key="2">
    <source>
        <dbReference type="EMBL" id="JAT15395.1"/>
    </source>
</evidence>
<dbReference type="Gene3D" id="3.30.300.20">
    <property type="match status" value="1"/>
</dbReference>
<protein>
    <recommendedName>
        <fullName evidence="3">Ribosome-binding factor A, mitochondrial</fullName>
    </recommendedName>
</protein>
<organism evidence="2">
    <name type="scientific">Graphocephala atropunctata</name>
    <dbReference type="NCBI Taxonomy" id="36148"/>
    <lineage>
        <taxon>Eukaryota</taxon>
        <taxon>Metazoa</taxon>
        <taxon>Ecdysozoa</taxon>
        <taxon>Arthropoda</taxon>
        <taxon>Hexapoda</taxon>
        <taxon>Insecta</taxon>
        <taxon>Pterygota</taxon>
        <taxon>Neoptera</taxon>
        <taxon>Paraneoptera</taxon>
        <taxon>Hemiptera</taxon>
        <taxon>Auchenorrhyncha</taxon>
        <taxon>Membracoidea</taxon>
        <taxon>Cicadellidae</taxon>
        <taxon>Cicadellinae</taxon>
        <taxon>Cicadellini</taxon>
        <taxon>Graphocephala</taxon>
    </lineage>
</organism>
<dbReference type="GO" id="GO:0006364">
    <property type="term" value="P:rRNA processing"/>
    <property type="evidence" value="ECO:0007669"/>
    <property type="project" value="InterPro"/>
</dbReference>
<dbReference type="PANTHER" id="PTHR14725">
    <property type="entry name" value="RIBOSOME-BINDING FACTOR A, MITOCHONDRIAL-RELATED"/>
    <property type="match status" value="1"/>
</dbReference>
<dbReference type="EMBL" id="GEBQ01024582">
    <property type="protein sequence ID" value="JAT15395.1"/>
    <property type="molecule type" value="Transcribed_RNA"/>
</dbReference>